<dbReference type="InterPro" id="IPR041698">
    <property type="entry name" value="Methyltransf_25"/>
</dbReference>
<organism evidence="2">
    <name type="scientific">marine metagenome</name>
    <dbReference type="NCBI Taxonomy" id="408172"/>
    <lineage>
        <taxon>unclassified sequences</taxon>
        <taxon>metagenomes</taxon>
        <taxon>ecological metagenomes</taxon>
    </lineage>
</organism>
<proteinExistence type="predicted"/>
<evidence type="ECO:0000259" key="1">
    <source>
        <dbReference type="Pfam" id="PF13649"/>
    </source>
</evidence>
<gene>
    <name evidence="2" type="ORF">METZ01_LOCUS79467</name>
</gene>
<dbReference type="PANTHER" id="PTHR43464:SF23">
    <property type="entry name" value="JUVENILE HORMONE ACID O-METHYLTRANSFERASE"/>
    <property type="match status" value="1"/>
</dbReference>
<dbReference type="InterPro" id="IPR029063">
    <property type="entry name" value="SAM-dependent_MTases_sf"/>
</dbReference>
<dbReference type="SUPFAM" id="SSF53335">
    <property type="entry name" value="S-adenosyl-L-methionine-dependent methyltransferases"/>
    <property type="match status" value="1"/>
</dbReference>
<reference evidence="2" key="1">
    <citation type="submission" date="2018-05" db="EMBL/GenBank/DDBJ databases">
        <authorList>
            <person name="Lanie J.A."/>
            <person name="Ng W.-L."/>
            <person name="Kazmierczak K.M."/>
            <person name="Andrzejewski T.M."/>
            <person name="Davidsen T.M."/>
            <person name="Wayne K.J."/>
            <person name="Tettelin H."/>
            <person name="Glass J.I."/>
            <person name="Rusch D."/>
            <person name="Podicherti R."/>
            <person name="Tsui H.-C.T."/>
            <person name="Winkler M.E."/>
        </authorList>
    </citation>
    <scope>NUCLEOTIDE SEQUENCE</scope>
</reference>
<dbReference type="CDD" id="cd02440">
    <property type="entry name" value="AdoMet_MTases"/>
    <property type="match status" value="1"/>
</dbReference>
<dbReference type="AlphaFoldDB" id="A0A381UIN1"/>
<accession>A0A381UIN1</accession>
<dbReference type="Gene3D" id="3.40.50.150">
    <property type="entry name" value="Vaccinia Virus protein VP39"/>
    <property type="match status" value="1"/>
</dbReference>
<feature type="non-terminal residue" evidence="2">
    <location>
        <position position="1"/>
    </location>
</feature>
<protein>
    <recommendedName>
        <fullName evidence="1">Methyltransferase domain-containing protein</fullName>
    </recommendedName>
</protein>
<dbReference type="Pfam" id="PF13649">
    <property type="entry name" value="Methyltransf_25"/>
    <property type="match status" value="1"/>
</dbReference>
<dbReference type="EMBL" id="UINC01006284">
    <property type="protein sequence ID" value="SVA26613.1"/>
    <property type="molecule type" value="Genomic_DNA"/>
</dbReference>
<dbReference type="PANTHER" id="PTHR43464">
    <property type="entry name" value="METHYLTRANSFERASE"/>
    <property type="match status" value="1"/>
</dbReference>
<sequence length="207" mass="22228">VEDRRFLDTSYDLETGRQTLDHYEEWAETYDQEIGVENAYAQPTRCATALTSVVEPGGRILDVGCGTGLSGLALAEAGFTNLDGCDFSPPMLERAAATGVYGRLFESDLNEGLDVADDTYDHAAAVGVFSFGHIRPSALRDVLRVVRPDGAVVVGLNDHFWDEGRFPAELDAIEADGSATVAFREHGDHLPGAGIEGWVVVLVKAQG</sequence>
<name>A0A381UIN1_9ZZZZ</name>
<dbReference type="GO" id="GO:0010420">
    <property type="term" value="F:polyprenyldihydroxybenzoate methyltransferase activity"/>
    <property type="evidence" value="ECO:0007669"/>
    <property type="project" value="TreeGrafter"/>
</dbReference>
<evidence type="ECO:0000313" key="2">
    <source>
        <dbReference type="EMBL" id="SVA26613.1"/>
    </source>
</evidence>
<feature type="domain" description="Methyltransferase" evidence="1">
    <location>
        <begin position="60"/>
        <end position="150"/>
    </location>
</feature>